<dbReference type="Proteomes" id="UP000199034">
    <property type="component" value="Unassembled WGS sequence"/>
</dbReference>
<dbReference type="GO" id="GO:0070967">
    <property type="term" value="F:coenzyme F420 binding"/>
    <property type="evidence" value="ECO:0007669"/>
    <property type="project" value="InterPro"/>
</dbReference>
<dbReference type="GO" id="GO:0006740">
    <property type="term" value="P:NADPH regeneration"/>
    <property type="evidence" value="ECO:0007669"/>
    <property type="project" value="InterPro"/>
</dbReference>
<keyword evidence="4" id="KW-1185">Reference proteome</keyword>
<dbReference type="PANTHER" id="PTHR14239">
    <property type="entry name" value="DUDULIN-RELATED"/>
    <property type="match status" value="1"/>
</dbReference>
<dbReference type="InterPro" id="IPR051267">
    <property type="entry name" value="STEAP_metalloreductase"/>
</dbReference>
<dbReference type="Gene3D" id="3.40.50.720">
    <property type="entry name" value="NAD(P)-binding Rossmann-like Domain"/>
    <property type="match status" value="1"/>
</dbReference>
<dbReference type="GO" id="GO:0052851">
    <property type="term" value="F:ferric-chelate reductase (NADPH) activity"/>
    <property type="evidence" value="ECO:0007669"/>
    <property type="project" value="TreeGrafter"/>
</dbReference>
<dbReference type="GO" id="GO:0050661">
    <property type="term" value="F:NADP binding"/>
    <property type="evidence" value="ECO:0007669"/>
    <property type="project" value="InterPro"/>
</dbReference>
<keyword evidence="1" id="KW-0560">Oxidoreductase</keyword>
<dbReference type="GO" id="GO:0016651">
    <property type="term" value="F:oxidoreductase activity, acting on NAD(P)H"/>
    <property type="evidence" value="ECO:0007669"/>
    <property type="project" value="InterPro"/>
</dbReference>
<dbReference type="AlphaFoldDB" id="A0A1G6IRH4"/>
<gene>
    <name evidence="3" type="ORF">SAMN05421872_101261</name>
</gene>
<dbReference type="InterPro" id="IPR036291">
    <property type="entry name" value="NAD(P)-bd_dom_sf"/>
</dbReference>
<dbReference type="EMBL" id="FMZM01000001">
    <property type="protein sequence ID" value="SDC09084.1"/>
    <property type="molecule type" value="Genomic_DNA"/>
</dbReference>
<evidence type="ECO:0000313" key="4">
    <source>
        <dbReference type="Proteomes" id="UP000199034"/>
    </source>
</evidence>
<dbReference type="GO" id="GO:0005886">
    <property type="term" value="C:plasma membrane"/>
    <property type="evidence" value="ECO:0007669"/>
    <property type="project" value="TreeGrafter"/>
</dbReference>
<dbReference type="STRING" id="1045774.SAMN05421872_101261"/>
<protein>
    <recommendedName>
        <fullName evidence="2">Pyrroline-5-carboxylate reductase catalytic N-terminal domain-containing protein</fullName>
    </recommendedName>
</protein>
<proteinExistence type="predicted"/>
<sequence length="244" mass="25292">MIRGGRTTPRRVEENTLTTYRIAVIGGTGPQGKGLGYRFAKHGHEVILGSRAAEKAEPVAAEVTERLAGVSGAGTVTGLANADAVAAADVVLLAVPYDGHDELVATLPLAGKTVISCVNPLAFDKRGAHGRVVDGGEGSAAESAQRIAPEATVVGAFHNVSAVLLWGDEDYLDEDVLVVGDVVEAKQVAMELAASVTSRVGIDAGKLRLARQLEPFTAVLISINRKYKVHSGIRVSGLGHAATE</sequence>
<dbReference type="GO" id="GO:0008823">
    <property type="term" value="F:cupric reductase (NADH) activity"/>
    <property type="evidence" value="ECO:0007669"/>
    <property type="project" value="TreeGrafter"/>
</dbReference>
<accession>A0A1G6IRH4</accession>
<dbReference type="GO" id="GO:0015677">
    <property type="term" value="P:copper ion import"/>
    <property type="evidence" value="ECO:0007669"/>
    <property type="project" value="TreeGrafter"/>
</dbReference>
<dbReference type="NCBIfam" id="TIGR01915">
    <property type="entry name" value="npdG"/>
    <property type="match status" value="1"/>
</dbReference>
<dbReference type="InterPro" id="IPR010185">
    <property type="entry name" value="NpdG"/>
</dbReference>
<dbReference type="InterPro" id="IPR028939">
    <property type="entry name" value="P5C_Rdtase_cat_N"/>
</dbReference>
<dbReference type="PANTHER" id="PTHR14239:SF0">
    <property type="entry name" value="F420-DEPENDENT NADP REDUCTASE"/>
    <property type="match status" value="1"/>
</dbReference>
<evidence type="ECO:0000259" key="2">
    <source>
        <dbReference type="Pfam" id="PF03807"/>
    </source>
</evidence>
<feature type="domain" description="Pyrroline-5-carboxylate reductase catalytic N-terminal" evidence="2">
    <location>
        <begin position="21"/>
        <end position="120"/>
    </location>
</feature>
<reference evidence="3 4" key="1">
    <citation type="submission" date="2016-10" db="EMBL/GenBank/DDBJ databases">
        <authorList>
            <person name="de Groot N.N."/>
        </authorList>
    </citation>
    <scope>NUCLEOTIDE SEQUENCE [LARGE SCALE GENOMIC DNA]</scope>
    <source>
        <strain evidence="3 4">CGMCC 4.6858</strain>
    </source>
</reference>
<evidence type="ECO:0000313" key="3">
    <source>
        <dbReference type="EMBL" id="SDC09084.1"/>
    </source>
</evidence>
<name>A0A1G6IRH4_9ACTN</name>
<dbReference type="Pfam" id="PF03807">
    <property type="entry name" value="F420_oxidored"/>
    <property type="match status" value="1"/>
</dbReference>
<dbReference type="SUPFAM" id="SSF51735">
    <property type="entry name" value="NAD(P)-binding Rossmann-fold domains"/>
    <property type="match status" value="1"/>
</dbReference>
<organism evidence="3 4">
    <name type="scientific">Nocardioides lianchengensis</name>
    <dbReference type="NCBI Taxonomy" id="1045774"/>
    <lineage>
        <taxon>Bacteria</taxon>
        <taxon>Bacillati</taxon>
        <taxon>Actinomycetota</taxon>
        <taxon>Actinomycetes</taxon>
        <taxon>Propionibacteriales</taxon>
        <taxon>Nocardioidaceae</taxon>
        <taxon>Nocardioides</taxon>
    </lineage>
</organism>
<evidence type="ECO:0000256" key="1">
    <source>
        <dbReference type="ARBA" id="ARBA00023002"/>
    </source>
</evidence>